<dbReference type="RefSeq" id="WP_145176902.1">
    <property type="nucleotide sequence ID" value="NZ_CP036525.1"/>
</dbReference>
<proteinExistence type="predicted"/>
<evidence type="ECO:0000313" key="3">
    <source>
        <dbReference type="Proteomes" id="UP000318538"/>
    </source>
</evidence>
<dbReference type="OrthoDB" id="281093at2"/>
<reference evidence="2 3" key="1">
    <citation type="submission" date="2019-02" db="EMBL/GenBank/DDBJ databases">
        <title>Deep-cultivation of Planctomycetes and their phenomic and genomic characterization uncovers novel biology.</title>
        <authorList>
            <person name="Wiegand S."/>
            <person name="Jogler M."/>
            <person name="Boedeker C."/>
            <person name="Pinto D."/>
            <person name="Vollmers J."/>
            <person name="Rivas-Marin E."/>
            <person name="Kohn T."/>
            <person name="Peeters S.H."/>
            <person name="Heuer A."/>
            <person name="Rast P."/>
            <person name="Oberbeckmann S."/>
            <person name="Bunk B."/>
            <person name="Jeske O."/>
            <person name="Meyerdierks A."/>
            <person name="Storesund J.E."/>
            <person name="Kallscheuer N."/>
            <person name="Luecker S."/>
            <person name="Lage O.M."/>
            <person name="Pohl T."/>
            <person name="Merkel B.J."/>
            <person name="Hornburger P."/>
            <person name="Mueller R.-W."/>
            <person name="Bruemmer F."/>
            <person name="Labrenz M."/>
            <person name="Spormann A.M."/>
            <person name="Op den Camp H."/>
            <person name="Overmann J."/>
            <person name="Amann R."/>
            <person name="Jetten M.S.M."/>
            <person name="Mascher T."/>
            <person name="Medema M.H."/>
            <person name="Devos D.P."/>
            <person name="Kaster A.-K."/>
            <person name="Ovreas L."/>
            <person name="Rohde M."/>
            <person name="Galperin M.Y."/>
            <person name="Jogler C."/>
        </authorList>
    </citation>
    <scope>NUCLEOTIDE SEQUENCE [LARGE SCALE GENOMIC DNA]</scope>
    <source>
        <strain evidence="2 3">K22_7</strain>
    </source>
</reference>
<organism evidence="2 3">
    <name type="scientific">Rubripirellula lacrimiformis</name>
    <dbReference type="NCBI Taxonomy" id="1930273"/>
    <lineage>
        <taxon>Bacteria</taxon>
        <taxon>Pseudomonadati</taxon>
        <taxon>Planctomycetota</taxon>
        <taxon>Planctomycetia</taxon>
        <taxon>Pirellulales</taxon>
        <taxon>Pirellulaceae</taxon>
        <taxon>Rubripirellula</taxon>
    </lineage>
</organism>
<name>A0A517NLP0_9BACT</name>
<keyword evidence="3" id="KW-1185">Reference proteome</keyword>
<gene>
    <name evidence="2" type="ORF">K227x_64860</name>
</gene>
<feature type="chain" id="PRO_5021961697" description="Calmodulin-binding protein" evidence="1">
    <location>
        <begin position="25"/>
        <end position="107"/>
    </location>
</feature>
<dbReference type="KEGG" id="rlc:K227x_64860"/>
<keyword evidence="1" id="KW-0732">Signal</keyword>
<sequence precursor="true">MLRHLLIATALLGSYLATSDIASADQRAYGQNWGGQADTRDWNRFYHYPYVYYPQNFYGQEYFRSSDDMYHRYPQEMRIPVYNKKWHNFYPSSRRYHSGHQFILDVF</sequence>
<evidence type="ECO:0000313" key="2">
    <source>
        <dbReference type="EMBL" id="QDT08056.1"/>
    </source>
</evidence>
<evidence type="ECO:0000256" key="1">
    <source>
        <dbReference type="SAM" id="SignalP"/>
    </source>
</evidence>
<protein>
    <recommendedName>
        <fullName evidence="4">Calmodulin-binding protein</fullName>
    </recommendedName>
</protein>
<accession>A0A517NLP0</accession>
<evidence type="ECO:0008006" key="4">
    <source>
        <dbReference type="Google" id="ProtNLM"/>
    </source>
</evidence>
<dbReference type="Proteomes" id="UP000318538">
    <property type="component" value="Chromosome"/>
</dbReference>
<feature type="signal peptide" evidence="1">
    <location>
        <begin position="1"/>
        <end position="24"/>
    </location>
</feature>
<dbReference type="EMBL" id="CP036525">
    <property type="protein sequence ID" value="QDT08056.1"/>
    <property type="molecule type" value="Genomic_DNA"/>
</dbReference>
<dbReference type="AlphaFoldDB" id="A0A517NLP0"/>